<keyword evidence="8" id="KW-1185">Reference proteome</keyword>
<comment type="caution">
    <text evidence="7">The sequence shown here is derived from an EMBL/GenBank/DDBJ whole genome shotgun (WGS) entry which is preliminary data.</text>
</comment>
<keyword evidence="4 6" id="KW-0472">Membrane</keyword>
<evidence type="ECO:0000313" key="8">
    <source>
        <dbReference type="Proteomes" id="UP001153069"/>
    </source>
</evidence>
<evidence type="ECO:0000256" key="5">
    <source>
        <dbReference type="SAM" id="MobiDB-lite"/>
    </source>
</evidence>
<evidence type="ECO:0000256" key="4">
    <source>
        <dbReference type="ARBA" id="ARBA00023136"/>
    </source>
</evidence>
<organism evidence="7 8">
    <name type="scientific">Seminavis robusta</name>
    <dbReference type="NCBI Taxonomy" id="568900"/>
    <lineage>
        <taxon>Eukaryota</taxon>
        <taxon>Sar</taxon>
        <taxon>Stramenopiles</taxon>
        <taxon>Ochrophyta</taxon>
        <taxon>Bacillariophyta</taxon>
        <taxon>Bacillariophyceae</taxon>
        <taxon>Bacillariophycidae</taxon>
        <taxon>Naviculales</taxon>
        <taxon>Naviculaceae</taxon>
        <taxon>Seminavis</taxon>
    </lineage>
</organism>
<evidence type="ECO:0000256" key="6">
    <source>
        <dbReference type="SAM" id="Phobius"/>
    </source>
</evidence>
<keyword evidence="3 6" id="KW-1133">Transmembrane helix</keyword>
<feature type="region of interest" description="Disordered" evidence="5">
    <location>
        <begin position="155"/>
        <end position="183"/>
    </location>
</feature>
<protein>
    <recommendedName>
        <fullName evidence="9">G-protein coupled receptors family 1 profile domain-containing protein</fullName>
    </recommendedName>
</protein>
<proteinExistence type="predicted"/>
<evidence type="ECO:0000256" key="3">
    <source>
        <dbReference type="ARBA" id="ARBA00022989"/>
    </source>
</evidence>
<evidence type="ECO:0008006" key="9">
    <source>
        <dbReference type="Google" id="ProtNLM"/>
    </source>
</evidence>
<accession>A0A9N8EMB9</accession>
<feature type="transmembrane region" description="Helical" evidence="6">
    <location>
        <begin position="539"/>
        <end position="562"/>
    </location>
</feature>
<dbReference type="CDD" id="cd00637">
    <property type="entry name" value="7tm_classA_rhodopsin-like"/>
    <property type="match status" value="1"/>
</dbReference>
<dbReference type="SUPFAM" id="SSF81321">
    <property type="entry name" value="Family A G protein-coupled receptor-like"/>
    <property type="match status" value="1"/>
</dbReference>
<evidence type="ECO:0000313" key="7">
    <source>
        <dbReference type="EMBL" id="CAB9523323.1"/>
    </source>
</evidence>
<dbReference type="PANTHER" id="PTHR23112">
    <property type="entry name" value="G PROTEIN-COUPLED RECEPTOR 157-RELATED"/>
    <property type="match status" value="1"/>
</dbReference>
<dbReference type="EMBL" id="CAICTM010001402">
    <property type="protein sequence ID" value="CAB9523323.1"/>
    <property type="molecule type" value="Genomic_DNA"/>
</dbReference>
<feature type="region of interest" description="Disordered" evidence="5">
    <location>
        <begin position="817"/>
        <end position="869"/>
    </location>
</feature>
<dbReference type="OrthoDB" id="44002at2759"/>
<feature type="transmembrane region" description="Helical" evidence="6">
    <location>
        <begin position="617"/>
        <end position="640"/>
    </location>
</feature>
<dbReference type="GO" id="GO:0004930">
    <property type="term" value="F:G protein-coupled receptor activity"/>
    <property type="evidence" value="ECO:0007669"/>
    <property type="project" value="TreeGrafter"/>
</dbReference>
<dbReference type="GO" id="GO:0007189">
    <property type="term" value="P:adenylate cyclase-activating G protein-coupled receptor signaling pathway"/>
    <property type="evidence" value="ECO:0007669"/>
    <property type="project" value="TreeGrafter"/>
</dbReference>
<dbReference type="Proteomes" id="UP001153069">
    <property type="component" value="Unassembled WGS sequence"/>
</dbReference>
<dbReference type="PANTHER" id="PTHR23112:SF0">
    <property type="entry name" value="TRANSMEMBRANE PROTEIN 116"/>
    <property type="match status" value="1"/>
</dbReference>
<reference evidence="7" key="1">
    <citation type="submission" date="2020-06" db="EMBL/GenBank/DDBJ databases">
        <authorList>
            <consortium name="Plant Systems Biology data submission"/>
        </authorList>
    </citation>
    <scope>NUCLEOTIDE SEQUENCE</scope>
    <source>
        <strain evidence="7">D6</strain>
    </source>
</reference>
<sequence length="970" mass="106224">MNFVDVERVCRRLMEEFLPFDLMEFPTRHAEYINAIDASDPFCADVQLAYSRCVWCMAVEPRNDCRRRHQVVQCGGQPTLDQVINDTTTTTTTANYSRYTSEQDIDLYCNFMQEFGDHPFLSVDMCIRQKEIKHLCPGYCEGGCFSENPTCGEEIPTIRQPPPGGLPPGGGSPPEGARPSPPQLTPCELITARAFFGVDIDVIMNVSNHGEYLKSIQASDPSCPEAQAAYSDCIWCNPDNLCFSEEHPPSCNTTTNNGIIAAWEEDMMALKKVQDVCLDISKSLFQRDGVGIGVGVVTAVSDGTFDPSQINIPKGSQQCENAQQLFHKCLWCAPHDGTIPDNFCIKHAACNNRDFVDQFLTPELETFTLDRLQRHAENNTLEEDNNNNPVLEDIEKDCDALIGYLGKDIYLSLQGCYEELILVKYCPDQYCPPIETALAQGETYLGATTDSEKMALIWLSRTAAILSFLGASYVLYSCLSDVKARVTVYHQLLVGMAVFDLVTAVSWSLATIPIDTTFSGTDHILGAMGNEASCKAQGFFIQLGFTSVFYNVSLSLYYLLVIAHGWREFQLKKIHLFLHGVPCMLGLGLALGALGSYNFMGYACHLLPHPEGSLGTVLLFVIIPLGLSIVVITSCMLVVYSKVRARAGASRKWSLGVGAASKMEQAVFWQCLFYVMAFYITWPIMFAVYLGSVGVNGPLGLALTIAFVAPLSGFTNFLVYIRPKLIGRDNGRLSTTSRRRSSQSVRASSSVLVSAVLRMLRRHEISTADEDVEGQAQIPDHKMDPSVAIAMEMPNPTPAPSDMGGDCSVECALAQGSSLPVPKPHDLSSESGAPEDSEEGVSIIDNPQIIFPAGDPEDTGDNAPEVQEGDSIVDNPQIIVPAEESCARLEQTLRNTNGERINTCSKDQPNVVEDGFDRREAVAEPSAESSALVLGTVEEGLVAGDEEADHEIRSSPRDQDFMTSGFEVDC</sequence>
<dbReference type="Gene3D" id="1.20.1070.10">
    <property type="entry name" value="Rhodopsin 7-helix transmembrane proteins"/>
    <property type="match status" value="1"/>
</dbReference>
<name>A0A9N8EMB9_9STRA</name>
<feature type="transmembrane region" description="Helical" evidence="6">
    <location>
        <begin position="699"/>
        <end position="721"/>
    </location>
</feature>
<comment type="subcellular location">
    <subcellularLocation>
        <location evidence="1">Membrane</location>
        <topology evidence="1">Multi-pass membrane protein</topology>
    </subcellularLocation>
</comment>
<dbReference type="AlphaFoldDB" id="A0A9N8EMB9"/>
<feature type="region of interest" description="Disordered" evidence="5">
    <location>
        <begin position="944"/>
        <end position="970"/>
    </location>
</feature>
<feature type="transmembrane region" description="Helical" evidence="6">
    <location>
        <begin position="488"/>
        <end position="510"/>
    </location>
</feature>
<dbReference type="GO" id="GO:0005886">
    <property type="term" value="C:plasma membrane"/>
    <property type="evidence" value="ECO:0007669"/>
    <property type="project" value="TreeGrafter"/>
</dbReference>
<feature type="transmembrane region" description="Helical" evidence="6">
    <location>
        <begin position="574"/>
        <end position="597"/>
    </location>
</feature>
<feature type="transmembrane region" description="Helical" evidence="6">
    <location>
        <begin position="455"/>
        <end position="476"/>
    </location>
</feature>
<gene>
    <name evidence="7" type="ORF">SEMRO_1404_G269700.1</name>
</gene>
<evidence type="ECO:0000256" key="1">
    <source>
        <dbReference type="ARBA" id="ARBA00004141"/>
    </source>
</evidence>
<feature type="transmembrane region" description="Helical" evidence="6">
    <location>
        <begin position="671"/>
        <end position="693"/>
    </location>
</feature>
<evidence type="ECO:0000256" key="2">
    <source>
        <dbReference type="ARBA" id="ARBA00022692"/>
    </source>
</evidence>
<keyword evidence="2 6" id="KW-0812">Transmembrane</keyword>
<feature type="compositionally biased region" description="Basic and acidic residues" evidence="5">
    <location>
        <begin position="950"/>
        <end position="960"/>
    </location>
</feature>